<accession>A0A235BNI1</accession>
<protein>
    <recommendedName>
        <fullName evidence="1">MobA-like NTP transferase domain-containing protein</fullName>
    </recommendedName>
</protein>
<name>A0A235BNI1_UNCW3</name>
<dbReference type="Gene3D" id="3.90.550.10">
    <property type="entry name" value="Spore Coat Polysaccharide Biosynthesis Protein SpsA, Chain A"/>
    <property type="match status" value="1"/>
</dbReference>
<dbReference type="PANTHER" id="PTHR43777:SF1">
    <property type="entry name" value="MOLYBDENUM COFACTOR CYTIDYLYLTRANSFERASE"/>
    <property type="match status" value="1"/>
</dbReference>
<dbReference type="GO" id="GO:0016779">
    <property type="term" value="F:nucleotidyltransferase activity"/>
    <property type="evidence" value="ECO:0007669"/>
    <property type="project" value="UniProtKB-ARBA"/>
</dbReference>
<reference evidence="2 3" key="1">
    <citation type="submission" date="2017-07" db="EMBL/GenBank/DDBJ databases">
        <title>Recovery of genomes from metagenomes via a dereplication, aggregation, and scoring strategy.</title>
        <authorList>
            <person name="Sieber C.M."/>
            <person name="Probst A.J."/>
            <person name="Sharrar A."/>
            <person name="Thomas B.C."/>
            <person name="Hess M."/>
            <person name="Tringe S.G."/>
            <person name="Banfield J.F."/>
        </authorList>
    </citation>
    <scope>NUCLEOTIDE SEQUENCE [LARGE SCALE GENOMIC DNA]</scope>
    <source>
        <strain evidence="2">JGI_Cruoil_03_44_89</strain>
    </source>
</reference>
<evidence type="ECO:0000259" key="1">
    <source>
        <dbReference type="Pfam" id="PF12804"/>
    </source>
</evidence>
<gene>
    <name evidence="2" type="ORF">CH333_10085</name>
</gene>
<proteinExistence type="predicted"/>
<evidence type="ECO:0000313" key="2">
    <source>
        <dbReference type="EMBL" id="OYD13746.1"/>
    </source>
</evidence>
<dbReference type="EMBL" id="NOZQ01000217">
    <property type="protein sequence ID" value="OYD13746.1"/>
    <property type="molecule type" value="Genomic_DNA"/>
</dbReference>
<dbReference type="Pfam" id="PF12804">
    <property type="entry name" value="NTP_transf_3"/>
    <property type="match status" value="1"/>
</dbReference>
<evidence type="ECO:0000313" key="3">
    <source>
        <dbReference type="Proteomes" id="UP000215215"/>
    </source>
</evidence>
<feature type="domain" description="MobA-like NTP transferase" evidence="1">
    <location>
        <begin position="5"/>
        <end position="162"/>
    </location>
</feature>
<dbReference type="SUPFAM" id="SSF53448">
    <property type="entry name" value="Nucleotide-diphospho-sugar transferases"/>
    <property type="match status" value="1"/>
</dbReference>
<comment type="caution">
    <text evidence="2">The sequence shown here is derived from an EMBL/GenBank/DDBJ whole genome shotgun (WGS) entry which is preliminary data.</text>
</comment>
<organism evidence="2 3">
    <name type="scientific">candidate division WOR-3 bacterium JGI_Cruoil_03_44_89</name>
    <dbReference type="NCBI Taxonomy" id="1973748"/>
    <lineage>
        <taxon>Bacteria</taxon>
        <taxon>Bacteria division WOR-3</taxon>
    </lineage>
</organism>
<dbReference type="CDD" id="cd04182">
    <property type="entry name" value="GT_2_like_f"/>
    <property type="match status" value="1"/>
</dbReference>
<dbReference type="AlphaFoldDB" id="A0A235BNI1"/>
<dbReference type="Proteomes" id="UP000215215">
    <property type="component" value="Unassembled WGS sequence"/>
</dbReference>
<sequence>MNISAIILAAGKSERMGTPKPLLTIGGSTFLNTIVRNLKRVGLKEIIVVLGYKAEEIRPHIPEGVRCVVNENYQRGQLSSLKVALNALSPDTDAFLMVLADYPMVSDATYRLIVDLLAKGTPIVLPKYKGKRGHPVGFSGVYISQLMNAPEDVGARFVIKKNIKSVVETPVEDEGVIVNINTREDYKKYILELRR</sequence>
<dbReference type="InterPro" id="IPR029044">
    <property type="entry name" value="Nucleotide-diphossugar_trans"/>
</dbReference>
<dbReference type="PANTHER" id="PTHR43777">
    <property type="entry name" value="MOLYBDENUM COFACTOR CYTIDYLYLTRANSFERASE"/>
    <property type="match status" value="1"/>
</dbReference>
<dbReference type="InterPro" id="IPR025877">
    <property type="entry name" value="MobA-like_NTP_Trfase"/>
</dbReference>